<evidence type="ECO:0000313" key="5">
    <source>
        <dbReference type="EMBL" id="GAM60431.1"/>
    </source>
</evidence>
<reference evidence="5 6" key="1">
    <citation type="submission" date="2015-01" db="EMBL/GenBank/DDBJ databases">
        <title>Vibrio sp. C5 JCM 19232 whole genome shotgun sequence.</title>
        <authorList>
            <person name="Sawabe T."/>
            <person name="Meirelles P."/>
            <person name="Feng G."/>
            <person name="Sayaka M."/>
            <person name="Hattori M."/>
            <person name="Ohkuma M."/>
        </authorList>
    </citation>
    <scope>NUCLEOTIDE SEQUENCE [LARGE SCALE GENOMIC DNA]</scope>
    <source>
        <strain evidence="5 6">JCM19232</strain>
    </source>
</reference>
<proteinExistence type="inferred from homology"/>
<sequence length="349" mass="40281">MKKVEGLPDLPNPEGLEHVPAIKAMMNQEGILDYVDTMCARTFNKRDVVTVGEASGVDTQGAIDWVGEKHQRLNMIFQFEHMGLWQEDEEELDVVNLKKVFKQWQQGLHGIGWNSLFIENHDFPRNVSTWGDDGQYWRESATAIAAMYFLMQGTPFIYQGQEIAMTNTRYASEADFDCILMRNRFKEMKAQGIDEQVIVSKLAKLTRDNSRTPMQWNDREFAGFSSANPWMPVNQNYNEINVEHQAKQPNSVLNFYKQLIKLRNQSKALIYGDFDLIDESNEKVFAYTRSIEGEAYLIISSLSKSTAELTLPRNIKPYQLKMANYSDVADSQVLSRLKLRPYEARVYKL</sequence>
<dbReference type="InterPro" id="IPR017853">
    <property type="entry name" value="GH"/>
</dbReference>
<keyword evidence="3" id="KW-0326">Glycosidase</keyword>
<dbReference type="Gene3D" id="3.20.20.80">
    <property type="entry name" value="Glycosidases"/>
    <property type="match status" value="1"/>
</dbReference>
<dbReference type="FunFam" id="2.60.40.1180:FF:000007">
    <property type="entry name" value="Sucrose isomerase"/>
    <property type="match status" value="1"/>
</dbReference>
<dbReference type="Gene3D" id="2.60.40.1180">
    <property type="entry name" value="Golgi alpha-mannosidase II"/>
    <property type="match status" value="1"/>
</dbReference>
<dbReference type="PANTHER" id="PTHR10357:SF178">
    <property type="entry name" value="OLIGO-1,6-GLUCOSIDASE 3-RELATED"/>
    <property type="match status" value="1"/>
</dbReference>
<name>A0A0B8P2K6_9VIBR</name>
<protein>
    <submittedName>
        <fullName evidence="5">Alpha-glucosidase</fullName>
    </submittedName>
</protein>
<comment type="caution">
    <text evidence="5">The sequence shown here is derived from an EMBL/GenBank/DDBJ whole genome shotgun (WGS) entry which is preliminary data.</text>
</comment>
<feature type="domain" description="Glycosyl hydrolase family 13 catalytic" evidence="4">
    <location>
        <begin position="3"/>
        <end position="272"/>
    </location>
</feature>
<dbReference type="AlphaFoldDB" id="A0A0B8P2K6"/>
<dbReference type="EMBL" id="BBSA01000001">
    <property type="protein sequence ID" value="GAM60431.1"/>
    <property type="molecule type" value="Genomic_DNA"/>
</dbReference>
<dbReference type="Pfam" id="PF00128">
    <property type="entry name" value="Alpha-amylase"/>
    <property type="match status" value="1"/>
</dbReference>
<keyword evidence="2" id="KW-0378">Hydrolase</keyword>
<dbReference type="FunFam" id="3.20.20.80:FF:000064">
    <property type="entry name" value="Oligo-1,6-glucosidase"/>
    <property type="match status" value="1"/>
</dbReference>
<evidence type="ECO:0000256" key="1">
    <source>
        <dbReference type="ARBA" id="ARBA00008061"/>
    </source>
</evidence>
<gene>
    <name evidence="5" type="ORF">JCM19232_764</name>
</gene>
<evidence type="ECO:0000259" key="4">
    <source>
        <dbReference type="Pfam" id="PF00128"/>
    </source>
</evidence>
<dbReference type="SUPFAM" id="SSF51445">
    <property type="entry name" value="(Trans)glycosidases"/>
    <property type="match status" value="1"/>
</dbReference>
<accession>A0A0B8P2K6</accession>
<dbReference type="Proteomes" id="UP000031670">
    <property type="component" value="Unassembled WGS sequence"/>
</dbReference>
<evidence type="ECO:0000313" key="6">
    <source>
        <dbReference type="Proteomes" id="UP000031670"/>
    </source>
</evidence>
<reference evidence="5 6" key="2">
    <citation type="submission" date="2015-01" db="EMBL/GenBank/DDBJ databases">
        <authorList>
            <consortium name="NBRP consortium"/>
            <person name="Sawabe T."/>
            <person name="Meirelles P."/>
            <person name="Feng G."/>
            <person name="Sayaka M."/>
            <person name="Hattori M."/>
            <person name="Ohkuma M."/>
        </authorList>
    </citation>
    <scope>NUCLEOTIDE SEQUENCE [LARGE SCALE GENOMIC DNA]</scope>
    <source>
        <strain evidence="5 6">JCM19232</strain>
    </source>
</reference>
<dbReference type="GO" id="GO:0004556">
    <property type="term" value="F:alpha-amylase activity"/>
    <property type="evidence" value="ECO:0007669"/>
    <property type="project" value="TreeGrafter"/>
</dbReference>
<evidence type="ECO:0000256" key="2">
    <source>
        <dbReference type="ARBA" id="ARBA00022801"/>
    </source>
</evidence>
<comment type="similarity">
    <text evidence="1">Belongs to the glycosyl hydrolase 13 family.</text>
</comment>
<dbReference type="SUPFAM" id="SSF51011">
    <property type="entry name" value="Glycosyl hydrolase domain"/>
    <property type="match status" value="1"/>
</dbReference>
<dbReference type="InterPro" id="IPR006047">
    <property type="entry name" value="GH13_cat_dom"/>
</dbReference>
<dbReference type="PANTHER" id="PTHR10357">
    <property type="entry name" value="ALPHA-AMYLASE FAMILY MEMBER"/>
    <property type="match status" value="1"/>
</dbReference>
<organism evidence="5 6">
    <name type="scientific">Vibrio ishigakensis</name>
    <dbReference type="NCBI Taxonomy" id="1481914"/>
    <lineage>
        <taxon>Bacteria</taxon>
        <taxon>Pseudomonadati</taxon>
        <taxon>Pseudomonadota</taxon>
        <taxon>Gammaproteobacteria</taxon>
        <taxon>Vibrionales</taxon>
        <taxon>Vibrionaceae</taxon>
        <taxon>Vibrio</taxon>
    </lineage>
</organism>
<dbReference type="GO" id="GO:0009313">
    <property type="term" value="P:oligosaccharide catabolic process"/>
    <property type="evidence" value="ECO:0007669"/>
    <property type="project" value="TreeGrafter"/>
</dbReference>
<dbReference type="InterPro" id="IPR013780">
    <property type="entry name" value="Glyco_hydro_b"/>
</dbReference>
<evidence type="ECO:0000256" key="3">
    <source>
        <dbReference type="ARBA" id="ARBA00023295"/>
    </source>
</evidence>